<reference evidence="16 17" key="1">
    <citation type="submission" date="2017-04" db="EMBL/GenBank/DDBJ databases">
        <authorList>
            <person name="Afonso C.L."/>
            <person name="Miller P.J."/>
            <person name="Scott M.A."/>
            <person name="Spackman E."/>
            <person name="Goraichik I."/>
            <person name="Dimitrov K.M."/>
            <person name="Suarez D.L."/>
            <person name="Swayne D.E."/>
        </authorList>
    </citation>
    <scope>NUCLEOTIDE SEQUENCE [LARGE SCALE GENOMIC DNA]</scope>
    <source>
        <strain evidence="16 17">DSM 13146</strain>
    </source>
</reference>
<evidence type="ECO:0000256" key="7">
    <source>
        <dbReference type="ARBA" id="ARBA00022714"/>
    </source>
</evidence>
<dbReference type="SMART" id="SM00876">
    <property type="entry name" value="BATS"/>
    <property type="match status" value="1"/>
</dbReference>
<dbReference type="SFLD" id="SFLDG01060">
    <property type="entry name" value="BATS_domain_containing"/>
    <property type="match status" value="1"/>
</dbReference>
<dbReference type="SFLD" id="SFLDG01278">
    <property type="entry name" value="biotin_synthase_like"/>
    <property type="match status" value="1"/>
</dbReference>
<dbReference type="Pfam" id="PF06968">
    <property type="entry name" value="BATS"/>
    <property type="match status" value="1"/>
</dbReference>
<evidence type="ECO:0000256" key="13">
    <source>
        <dbReference type="HAMAP-Rule" id="MF_01694"/>
    </source>
</evidence>
<proteinExistence type="inferred from homology"/>
<dbReference type="Gene3D" id="3.20.20.70">
    <property type="entry name" value="Aldolase class I"/>
    <property type="match status" value="1"/>
</dbReference>
<dbReference type="InterPro" id="IPR006638">
    <property type="entry name" value="Elp3/MiaA/NifB-like_rSAM"/>
</dbReference>
<comment type="catalytic activity">
    <reaction evidence="12 13">
        <text>(4R,5S)-dethiobiotin + (sulfur carrier)-SH + 2 reduced [2Fe-2S]-[ferredoxin] + 2 S-adenosyl-L-methionine = (sulfur carrier)-H + biotin + 2 5'-deoxyadenosine + 2 L-methionine + 2 oxidized [2Fe-2S]-[ferredoxin]</text>
        <dbReference type="Rhea" id="RHEA:22060"/>
        <dbReference type="Rhea" id="RHEA-COMP:10000"/>
        <dbReference type="Rhea" id="RHEA-COMP:10001"/>
        <dbReference type="Rhea" id="RHEA-COMP:14737"/>
        <dbReference type="Rhea" id="RHEA-COMP:14739"/>
        <dbReference type="ChEBI" id="CHEBI:17319"/>
        <dbReference type="ChEBI" id="CHEBI:29917"/>
        <dbReference type="ChEBI" id="CHEBI:33737"/>
        <dbReference type="ChEBI" id="CHEBI:33738"/>
        <dbReference type="ChEBI" id="CHEBI:57586"/>
        <dbReference type="ChEBI" id="CHEBI:57844"/>
        <dbReference type="ChEBI" id="CHEBI:59789"/>
        <dbReference type="ChEBI" id="CHEBI:64428"/>
        <dbReference type="ChEBI" id="CHEBI:149473"/>
        <dbReference type="EC" id="2.8.1.6"/>
    </reaction>
</comment>
<keyword evidence="11 13" id="KW-0411">Iron-sulfur</keyword>
<evidence type="ECO:0000256" key="2">
    <source>
        <dbReference type="ARBA" id="ARBA00010765"/>
    </source>
</evidence>
<evidence type="ECO:0000259" key="15">
    <source>
        <dbReference type="PROSITE" id="PS51918"/>
    </source>
</evidence>
<dbReference type="EC" id="2.8.1.6" evidence="3 13"/>
<dbReference type="PANTHER" id="PTHR22976">
    <property type="entry name" value="BIOTIN SYNTHASE"/>
    <property type="match status" value="1"/>
</dbReference>
<dbReference type="GO" id="GO:0051539">
    <property type="term" value="F:4 iron, 4 sulfur cluster binding"/>
    <property type="evidence" value="ECO:0007669"/>
    <property type="project" value="UniProtKB-KW"/>
</dbReference>
<protein>
    <recommendedName>
        <fullName evidence="3 13">Biotin synthase</fullName>
        <ecNumber evidence="3 13">2.8.1.6</ecNumber>
    </recommendedName>
</protein>
<evidence type="ECO:0000256" key="12">
    <source>
        <dbReference type="ARBA" id="ARBA00051157"/>
    </source>
</evidence>
<keyword evidence="6 13" id="KW-0949">S-adenosyl-L-methionine</keyword>
<dbReference type="PIRSF" id="PIRSF001619">
    <property type="entry name" value="Biotin_synth"/>
    <property type="match status" value="1"/>
</dbReference>
<organism evidence="16 17">
    <name type="scientific">Desulfacinum hydrothermale DSM 13146</name>
    <dbReference type="NCBI Taxonomy" id="1121390"/>
    <lineage>
        <taxon>Bacteria</taxon>
        <taxon>Pseudomonadati</taxon>
        <taxon>Thermodesulfobacteriota</taxon>
        <taxon>Syntrophobacteria</taxon>
        <taxon>Syntrophobacterales</taxon>
        <taxon>Syntrophobacteraceae</taxon>
        <taxon>Desulfacinum</taxon>
    </lineage>
</organism>
<comment type="cofactor">
    <cofactor evidence="13 14">
        <name>[4Fe-4S] cluster</name>
        <dbReference type="ChEBI" id="CHEBI:49883"/>
    </cofactor>
    <text evidence="13 14">Binds 1 [4Fe-4S] cluster. The cluster is coordinated with 3 cysteines and an exchangeable S-adenosyl-L-methionine.</text>
</comment>
<keyword evidence="9 13" id="KW-0093">Biotin biosynthesis</keyword>
<keyword evidence="5 13" id="KW-0808">Transferase</keyword>
<keyword evidence="17" id="KW-1185">Reference proteome</keyword>
<dbReference type="GO" id="GO:0009102">
    <property type="term" value="P:biotin biosynthetic process"/>
    <property type="evidence" value="ECO:0007669"/>
    <property type="project" value="UniProtKB-UniRule"/>
</dbReference>
<dbReference type="PROSITE" id="PS51918">
    <property type="entry name" value="RADICAL_SAM"/>
    <property type="match status" value="1"/>
</dbReference>
<name>A0A1W1XIN5_9BACT</name>
<evidence type="ECO:0000256" key="3">
    <source>
        <dbReference type="ARBA" id="ARBA00012236"/>
    </source>
</evidence>
<evidence type="ECO:0000256" key="9">
    <source>
        <dbReference type="ARBA" id="ARBA00022756"/>
    </source>
</evidence>
<feature type="binding site" evidence="13 14">
    <location>
        <position position="65"/>
    </location>
    <ligand>
        <name>[4Fe-4S] cluster</name>
        <dbReference type="ChEBI" id="CHEBI:49883"/>
        <note>4Fe-4S-S-AdoMet</note>
    </ligand>
</feature>
<dbReference type="OrthoDB" id="9786826at2"/>
<dbReference type="InterPro" id="IPR007197">
    <property type="entry name" value="rSAM"/>
</dbReference>
<comment type="pathway">
    <text evidence="1 13">Cofactor biosynthesis; biotin biosynthesis; biotin from 7,8-diaminononanoate: step 2/2.</text>
</comment>
<dbReference type="GO" id="GO:0051537">
    <property type="term" value="F:2 iron, 2 sulfur cluster binding"/>
    <property type="evidence" value="ECO:0007669"/>
    <property type="project" value="UniProtKB-KW"/>
</dbReference>
<dbReference type="HAMAP" id="MF_01694">
    <property type="entry name" value="BioB"/>
    <property type="match status" value="1"/>
</dbReference>
<feature type="binding site" evidence="13 14">
    <location>
        <position position="142"/>
    </location>
    <ligand>
        <name>[2Fe-2S] cluster</name>
        <dbReference type="ChEBI" id="CHEBI:190135"/>
    </ligand>
</feature>
<dbReference type="RefSeq" id="WP_084057544.1">
    <property type="nucleotide sequence ID" value="NZ_FWXF01000008.1"/>
</dbReference>
<feature type="binding site" evidence="13 14">
    <location>
        <position position="69"/>
    </location>
    <ligand>
        <name>[4Fe-4S] cluster</name>
        <dbReference type="ChEBI" id="CHEBI:49883"/>
        <note>4Fe-4S-S-AdoMet</note>
    </ligand>
</feature>
<comment type="caution">
    <text evidence="13">Lacks conserved residue(s) required for the propagation of feature annotation.</text>
</comment>
<evidence type="ECO:0000256" key="5">
    <source>
        <dbReference type="ARBA" id="ARBA00022679"/>
    </source>
</evidence>
<keyword evidence="7 13" id="KW-0001">2Fe-2S</keyword>
<comment type="similarity">
    <text evidence="2 13">Belongs to the radical SAM superfamily. Biotin synthase family.</text>
</comment>
<evidence type="ECO:0000256" key="6">
    <source>
        <dbReference type="ARBA" id="ARBA00022691"/>
    </source>
</evidence>
<dbReference type="InterPro" id="IPR013785">
    <property type="entry name" value="Aldolase_TIM"/>
</dbReference>
<evidence type="ECO:0000256" key="8">
    <source>
        <dbReference type="ARBA" id="ARBA00022723"/>
    </source>
</evidence>
<evidence type="ECO:0000256" key="10">
    <source>
        <dbReference type="ARBA" id="ARBA00023004"/>
    </source>
</evidence>
<evidence type="ECO:0000313" key="17">
    <source>
        <dbReference type="Proteomes" id="UP000192783"/>
    </source>
</evidence>
<comment type="cofactor">
    <cofactor evidence="14">
        <name>[2Fe-2S] cluster</name>
        <dbReference type="ChEBI" id="CHEBI:190135"/>
    </cofactor>
    <text evidence="14">Binds 1 [2Fe-2S] cluster. The cluster is coordinated with 3 cysteines and 1 arginine.</text>
</comment>
<dbReference type="GO" id="GO:0005506">
    <property type="term" value="F:iron ion binding"/>
    <property type="evidence" value="ECO:0007669"/>
    <property type="project" value="UniProtKB-UniRule"/>
</dbReference>
<keyword evidence="8 13" id="KW-0479">Metal-binding</keyword>
<comment type="subunit">
    <text evidence="13">Homodimer.</text>
</comment>
<evidence type="ECO:0000256" key="11">
    <source>
        <dbReference type="ARBA" id="ARBA00023014"/>
    </source>
</evidence>
<accession>A0A1W1XIN5</accession>
<feature type="binding site" evidence="13 14">
    <location>
        <position position="72"/>
    </location>
    <ligand>
        <name>[4Fe-4S] cluster</name>
        <dbReference type="ChEBI" id="CHEBI:49883"/>
        <note>4Fe-4S-S-AdoMet</note>
    </ligand>
</feature>
<dbReference type="InterPro" id="IPR058240">
    <property type="entry name" value="rSAM_sf"/>
</dbReference>
<dbReference type="Proteomes" id="UP000192783">
    <property type="component" value="Unassembled WGS sequence"/>
</dbReference>
<gene>
    <name evidence="13" type="primary">bioB</name>
    <name evidence="16" type="ORF">SAMN02746041_01803</name>
</gene>
<dbReference type="PANTHER" id="PTHR22976:SF2">
    <property type="entry name" value="BIOTIN SYNTHASE, MITOCHONDRIAL"/>
    <property type="match status" value="1"/>
</dbReference>
<dbReference type="InterPro" id="IPR024177">
    <property type="entry name" value="Biotin_synthase"/>
</dbReference>
<dbReference type="SMART" id="SM00729">
    <property type="entry name" value="Elp3"/>
    <property type="match status" value="1"/>
</dbReference>
<sequence length="344" mass="37488">MGWIEVLERRVLDGQEVNAEEALNLMAIDGPAVYDLLAAANRIARSFKGCRVELCGIMNAKSGRCPEDCAFCAQSVHHRTQAPVYGLKEVQEMVDAAREATALSATHFGIVTSGTGIGEGTELERLCEAVHRIATEGCVSPCASLGIVSDSVLRRLWDAGLRRYHHNLETARSYFPRICTTHDYDDDVRTVQRAKAMGFQVCSGGIFGIGECPEQRVELALTLRGLAVDAVPINFLVPVPGTSLEAMDPLAPLECLKIVAVYRFLLPRATLRVCAGRERNLRDLASWIFFAGADAMMVGPYLTTAGRGPDLDLQMVRDLGLQVVNEAEGRVASQSQESVCHVRL</sequence>
<dbReference type="NCBIfam" id="TIGR00433">
    <property type="entry name" value="bioB"/>
    <property type="match status" value="1"/>
</dbReference>
<dbReference type="InterPro" id="IPR010722">
    <property type="entry name" value="BATS_dom"/>
</dbReference>
<dbReference type="UniPathway" id="UPA00078">
    <property type="reaction ID" value="UER00162"/>
</dbReference>
<dbReference type="STRING" id="1121390.SAMN02746041_01803"/>
<keyword evidence="4 13" id="KW-0004">4Fe-4S</keyword>
<evidence type="ECO:0000256" key="4">
    <source>
        <dbReference type="ARBA" id="ARBA00022485"/>
    </source>
</evidence>
<comment type="cofactor">
    <cofactor evidence="13">
        <name>[2Fe-2S] cluster</name>
        <dbReference type="ChEBI" id="CHEBI:190135"/>
    </cofactor>
    <text evidence="13">Binds 1 [2Fe-2S] cluster. The cluster is coordinated with 3 cysteines and 1 arginine.</text>
</comment>
<dbReference type="Pfam" id="PF04055">
    <property type="entry name" value="Radical_SAM"/>
    <property type="match status" value="1"/>
</dbReference>
<evidence type="ECO:0000313" key="16">
    <source>
        <dbReference type="EMBL" id="SMC23682.1"/>
    </source>
</evidence>
<comment type="function">
    <text evidence="13">Catalyzes the conversion of dethiobiotin (DTB) to biotin by the insertion of a sulfur atom into dethiobiotin via a radical-based mechanism.</text>
</comment>
<keyword evidence="10 13" id="KW-0408">Iron</keyword>
<feature type="binding site" evidence="13 14">
    <location>
        <position position="202"/>
    </location>
    <ligand>
        <name>[2Fe-2S] cluster</name>
        <dbReference type="ChEBI" id="CHEBI:190135"/>
    </ligand>
</feature>
<dbReference type="CDD" id="cd01335">
    <property type="entry name" value="Radical_SAM"/>
    <property type="match status" value="1"/>
</dbReference>
<feature type="domain" description="Radical SAM core" evidence="15">
    <location>
        <begin position="47"/>
        <end position="277"/>
    </location>
</feature>
<feature type="binding site" evidence="13 14">
    <location>
        <position position="272"/>
    </location>
    <ligand>
        <name>[2Fe-2S] cluster</name>
        <dbReference type="ChEBI" id="CHEBI:190135"/>
    </ligand>
</feature>
<dbReference type="InterPro" id="IPR002684">
    <property type="entry name" value="Biotin_synth/BioAB"/>
</dbReference>
<dbReference type="EMBL" id="FWXF01000008">
    <property type="protein sequence ID" value="SMC23682.1"/>
    <property type="molecule type" value="Genomic_DNA"/>
</dbReference>
<dbReference type="SUPFAM" id="SSF102114">
    <property type="entry name" value="Radical SAM enzymes"/>
    <property type="match status" value="1"/>
</dbReference>
<dbReference type="SFLD" id="SFLDS00029">
    <property type="entry name" value="Radical_SAM"/>
    <property type="match status" value="1"/>
</dbReference>
<evidence type="ECO:0000256" key="14">
    <source>
        <dbReference type="PIRSR" id="PIRSR001619-1"/>
    </source>
</evidence>
<dbReference type="AlphaFoldDB" id="A0A1W1XIN5"/>
<dbReference type="GO" id="GO:0004076">
    <property type="term" value="F:biotin synthase activity"/>
    <property type="evidence" value="ECO:0007669"/>
    <property type="project" value="UniProtKB-UniRule"/>
</dbReference>
<evidence type="ECO:0000256" key="1">
    <source>
        <dbReference type="ARBA" id="ARBA00004942"/>
    </source>
</evidence>